<dbReference type="OrthoDB" id="4529776at2"/>
<protein>
    <submittedName>
        <fullName evidence="2">Glycosyl transferase family 2</fullName>
    </submittedName>
</protein>
<dbReference type="Pfam" id="PF00535">
    <property type="entry name" value="Glycos_transf_2"/>
    <property type="match status" value="1"/>
</dbReference>
<dbReference type="RefSeq" id="WP_139217897.1">
    <property type="nucleotide sequence ID" value="NZ_BOPI01000024.1"/>
</dbReference>
<dbReference type="PANTHER" id="PTHR43685">
    <property type="entry name" value="GLYCOSYLTRANSFERASE"/>
    <property type="match status" value="1"/>
</dbReference>
<dbReference type="PANTHER" id="PTHR43685:SF2">
    <property type="entry name" value="GLYCOSYLTRANSFERASE 2-LIKE DOMAIN-CONTAINING PROTEIN"/>
    <property type="match status" value="1"/>
</dbReference>
<dbReference type="CDD" id="cd00761">
    <property type="entry name" value="Glyco_tranf_GTA_type"/>
    <property type="match status" value="1"/>
</dbReference>
<dbReference type="Proteomes" id="UP000198707">
    <property type="component" value="Unassembled WGS sequence"/>
</dbReference>
<evidence type="ECO:0000259" key="1">
    <source>
        <dbReference type="Pfam" id="PF00535"/>
    </source>
</evidence>
<feature type="domain" description="Glycosyltransferase 2-like" evidence="1">
    <location>
        <begin position="41"/>
        <end position="163"/>
    </location>
</feature>
<sequence>MTEPVNATDRRRGRTRQLLPAKAFVSHPVPELAPGRMAKVSIIIPCYNYARFLPDSIGSTLSQQGVEPEVIVVDDASTDDSAAVARAFAETDSRITLIQHKTNTNHVVAFNDGYAVASGEFIVRLDADDLLAPGSLARAVALFDRFQSVGLVYGHPRHFATADPPAPTSGDASWTVWDGAAWLGERCRRGYNAITTPEAVVRASVMKEIGPLSLRLRFAQDMEMWLRVAAVADVGRINGPDQALHRDHANSMSENAGHGKLLDLHERRLVFETLFDGPGGRLPDGRRMHDAAKRALAAEALEEVCRAYDRGRLKTVDVDDFVHFAKETFPDASQLPEWRAMTLRRRVGATMAPFLPNAYVRIARRRLAHESRRRQLAQLGL</sequence>
<dbReference type="SUPFAM" id="SSF53448">
    <property type="entry name" value="Nucleotide-diphospho-sugar transferases"/>
    <property type="match status" value="1"/>
</dbReference>
<dbReference type="InterPro" id="IPR001173">
    <property type="entry name" value="Glyco_trans_2-like"/>
</dbReference>
<dbReference type="InterPro" id="IPR029044">
    <property type="entry name" value="Nucleotide-diphossugar_trans"/>
</dbReference>
<dbReference type="Gene3D" id="3.90.550.10">
    <property type="entry name" value="Spore Coat Polysaccharide Biosynthesis Protein SpsA, Chain A"/>
    <property type="match status" value="1"/>
</dbReference>
<name>A0A1H6TA26_9ACTN</name>
<organism evidence="2 3">
    <name type="scientific">Micromonospora phaseoli</name>
    <dbReference type="NCBI Taxonomy" id="1144548"/>
    <lineage>
        <taxon>Bacteria</taxon>
        <taxon>Bacillati</taxon>
        <taxon>Actinomycetota</taxon>
        <taxon>Actinomycetes</taxon>
        <taxon>Micromonosporales</taxon>
        <taxon>Micromonosporaceae</taxon>
        <taxon>Micromonospora</taxon>
    </lineage>
</organism>
<dbReference type="AlphaFoldDB" id="A0A1H6TA26"/>
<dbReference type="EMBL" id="FNYV01000001">
    <property type="protein sequence ID" value="SEI73947.1"/>
    <property type="molecule type" value="Genomic_DNA"/>
</dbReference>
<dbReference type="InterPro" id="IPR050834">
    <property type="entry name" value="Glycosyltransf_2"/>
</dbReference>
<dbReference type="GO" id="GO:0016740">
    <property type="term" value="F:transferase activity"/>
    <property type="evidence" value="ECO:0007669"/>
    <property type="project" value="UniProtKB-KW"/>
</dbReference>
<keyword evidence="3" id="KW-1185">Reference proteome</keyword>
<accession>A0A1H6TA26</accession>
<proteinExistence type="predicted"/>
<dbReference type="STRING" id="1144548.SAMN05443287_101948"/>
<gene>
    <name evidence="2" type="ORF">SAMN05443287_101948</name>
</gene>
<keyword evidence="2" id="KW-0808">Transferase</keyword>
<reference evidence="3" key="1">
    <citation type="submission" date="2016-10" db="EMBL/GenBank/DDBJ databases">
        <authorList>
            <person name="Varghese N."/>
            <person name="Submissions S."/>
        </authorList>
    </citation>
    <scope>NUCLEOTIDE SEQUENCE [LARGE SCALE GENOMIC DNA]</scope>
    <source>
        <strain evidence="3">CGMCC 4.7038</strain>
    </source>
</reference>
<evidence type="ECO:0000313" key="2">
    <source>
        <dbReference type="EMBL" id="SEI73947.1"/>
    </source>
</evidence>
<evidence type="ECO:0000313" key="3">
    <source>
        <dbReference type="Proteomes" id="UP000198707"/>
    </source>
</evidence>